<keyword evidence="1" id="KW-0472">Membrane</keyword>
<accession>Q7V784</accession>
<dbReference type="KEGG" id="pmt:PMT_0870"/>
<dbReference type="EMBL" id="BX548175">
    <property type="protein sequence ID" value="CAE21045.1"/>
    <property type="molecule type" value="Genomic_DNA"/>
</dbReference>
<reference evidence="2 3" key="1">
    <citation type="journal article" date="2003" name="Nature">
        <title>Genome divergence in two Prochlorococcus ecotypes reflects oceanic niche differentiation.</title>
        <authorList>
            <person name="Rocap G."/>
            <person name="Larimer F.W."/>
            <person name="Lamerdin J.E."/>
            <person name="Malfatti S."/>
            <person name="Chain P."/>
            <person name="Ahlgren N.A."/>
            <person name="Arellano A."/>
            <person name="Coleman M."/>
            <person name="Hauser L."/>
            <person name="Hess W.R."/>
            <person name="Johnson Z.I."/>
            <person name="Land M.L."/>
            <person name="Lindell D."/>
            <person name="Post A.F."/>
            <person name="Regala W."/>
            <person name="Shah M."/>
            <person name="Shaw S.L."/>
            <person name="Steglich C."/>
            <person name="Sullivan M.B."/>
            <person name="Ting C.S."/>
            <person name="Tolonen A."/>
            <person name="Webb E.A."/>
            <person name="Zinser E.R."/>
            <person name="Chisholm S.W."/>
        </authorList>
    </citation>
    <scope>NUCLEOTIDE SEQUENCE [LARGE SCALE GENOMIC DNA]</scope>
    <source>
        <strain evidence="3">MIT 9313</strain>
    </source>
</reference>
<dbReference type="AlphaFoldDB" id="Q7V784"/>
<dbReference type="eggNOG" id="ENOG5030Q9Z">
    <property type="taxonomic scope" value="Bacteria"/>
</dbReference>
<gene>
    <name evidence="2" type="ordered locus">PMT_0870</name>
</gene>
<evidence type="ECO:0000313" key="2">
    <source>
        <dbReference type="EMBL" id="CAE21045.1"/>
    </source>
</evidence>
<evidence type="ECO:0000256" key="1">
    <source>
        <dbReference type="SAM" id="Phobius"/>
    </source>
</evidence>
<keyword evidence="1" id="KW-0812">Transmembrane</keyword>
<keyword evidence="1" id="KW-1133">Transmembrane helix</keyword>
<evidence type="ECO:0000313" key="3">
    <source>
        <dbReference type="Proteomes" id="UP000001423"/>
    </source>
</evidence>
<proteinExistence type="predicted"/>
<name>Q7V784_PROMM</name>
<dbReference type="HOGENOM" id="CLU_2555554_0_0_3"/>
<organism evidence="2 3">
    <name type="scientific">Prochlorococcus marinus (strain MIT 9313)</name>
    <dbReference type="NCBI Taxonomy" id="74547"/>
    <lineage>
        <taxon>Bacteria</taxon>
        <taxon>Bacillati</taxon>
        <taxon>Cyanobacteriota</taxon>
        <taxon>Cyanophyceae</taxon>
        <taxon>Synechococcales</taxon>
        <taxon>Prochlorococcaceae</taxon>
        <taxon>Prochlorococcus</taxon>
    </lineage>
</organism>
<feature type="transmembrane region" description="Helical" evidence="1">
    <location>
        <begin position="12"/>
        <end position="30"/>
    </location>
</feature>
<sequence length="82" mass="9593">MSNRFRKNQAAFGFLIIITLAILITALDMSKKQLLMREDSLVHQCLRMADLSACTSIDMEQIHPNTRELIWRMIKKLQKSWS</sequence>
<keyword evidence="3" id="KW-1185">Reference proteome</keyword>
<dbReference type="Proteomes" id="UP000001423">
    <property type="component" value="Chromosome"/>
</dbReference>
<protein>
    <submittedName>
        <fullName evidence="2">Uncharacterized protein</fullName>
    </submittedName>
</protein>